<dbReference type="OrthoDB" id="8197438at2759"/>
<accession>B4K4B7</accession>
<dbReference type="InParanoid" id="B4K4B7"/>
<feature type="compositionally biased region" description="Basic and acidic residues" evidence="1">
    <location>
        <begin position="135"/>
        <end position="146"/>
    </location>
</feature>
<name>B4K4B7_DROGR</name>
<dbReference type="HOGENOM" id="CLU_1340489_0_0_1"/>
<keyword evidence="3" id="KW-1185">Reference proteome</keyword>
<dbReference type="EMBL" id="CH930789">
    <property type="protein sequence ID" value="EDW05081.1"/>
    <property type="molecule type" value="Genomic_DNA"/>
</dbReference>
<dbReference type="Proteomes" id="UP000001070">
    <property type="component" value="Unassembled WGS sequence"/>
</dbReference>
<dbReference type="AlphaFoldDB" id="B4K4B7"/>
<protein>
    <submittedName>
        <fullName evidence="2">GH19671</fullName>
    </submittedName>
</protein>
<organism evidence="3">
    <name type="scientific">Drosophila grimshawi</name>
    <name type="common">Hawaiian fruit fly</name>
    <name type="synonym">Idiomyia grimshawi</name>
    <dbReference type="NCBI Taxonomy" id="7222"/>
    <lineage>
        <taxon>Eukaryota</taxon>
        <taxon>Metazoa</taxon>
        <taxon>Ecdysozoa</taxon>
        <taxon>Arthropoda</taxon>
        <taxon>Hexapoda</taxon>
        <taxon>Insecta</taxon>
        <taxon>Pterygota</taxon>
        <taxon>Neoptera</taxon>
        <taxon>Endopterygota</taxon>
        <taxon>Diptera</taxon>
        <taxon>Brachycera</taxon>
        <taxon>Muscomorpha</taxon>
        <taxon>Ephydroidea</taxon>
        <taxon>Drosophilidae</taxon>
        <taxon>Drosophila</taxon>
        <taxon>Hawaiian Drosophila</taxon>
    </lineage>
</organism>
<evidence type="ECO:0000313" key="3">
    <source>
        <dbReference type="Proteomes" id="UP000001070"/>
    </source>
</evidence>
<feature type="non-terminal residue" evidence="2">
    <location>
        <position position="1"/>
    </location>
</feature>
<proteinExistence type="predicted"/>
<evidence type="ECO:0000256" key="1">
    <source>
        <dbReference type="SAM" id="MobiDB-lite"/>
    </source>
</evidence>
<gene>
    <name evidence="2" type="primary">Dgri\GH19671</name>
    <name evidence="2" type="ORF">Dgri_GH19671</name>
</gene>
<dbReference type="eggNOG" id="ENOG502QTPZ">
    <property type="taxonomic scope" value="Eukaryota"/>
</dbReference>
<reference evidence="2 3" key="1">
    <citation type="journal article" date="2007" name="Nature">
        <title>Evolution of genes and genomes on the Drosophila phylogeny.</title>
        <authorList>
            <consortium name="Drosophila 12 Genomes Consortium"/>
            <person name="Clark A.G."/>
            <person name="Eisen M.B."/>
            <person name="Smith D.R."/>
            <person name="Bergman C.M."/>
            <person name="Oliver B."/>
            <person name="Markow T.A."/>
            <person name="Kaufman T.C."/>
            <person name="Kellis M."/>
            <person name="Gelbart W."/>
            <person name="Iyer V.N."/>
            <person name="Pollard D.A."/>
            <person name="Sackton T.B."/>
            <person name="Larracuente A.M."/>
            <person name="Singh N.D."/>
            <person name="Abad J.P."/>
            <person name="Abt D.N."/>
            <person name="Adryan B."/>
            <person name="Aguade M."/>
            <person name="Akashi H."/>
            <person name="Anderson W.W."/>
            <person name="Aquadro C.F."/>
            <person name="Ardell D.H."/>
            <person name="Arguello R."/>
            <person name="Artieri C.G."/>
            <person name="Barbash D.A."/>
            <person name="Barker D."/>
            <person name="Barsanti P."/>
            <person name="Batterham P."/>
            <person name="Batzoglou S."/>
            <person name="Begun D."/>
            <person name="Bhutkar A."/>
            <person name="Blanco E."/>
            <person name="Bosak S.A."/>
            <person name="Bradley R.K."/>
            <person name="Brand A.D."/>
            <person name="Brent M.R."/>
            <person name="Brooks A.N."/>
            <person name="Brown R.H."/>
            <person name="Butlin R.K."/>
            <person name="Caggese C."/>
            <person name="Calvi B.R."/>
            <person name="Bernardo de Carvalho A."/>
            <person name="Caspi A."/>
            <person name="Castrezana S."/>
            <person name="Celniker S.E."/>
            <person name="Chang J.L."/>
            <person name="Chapple C."/>
            <person name="Chatterji S."/>
            <person name="Chinwalla A."/>
            <person name="Civetta A."/>
            <person name="Clifton S.W."/>
            <person name="Comeron J.M."/>
            <person name="Costello J.C."/>
            <person name="Coyne J.A."/>
            <person name="Daub J."/>
            <person name="David R.G."/>
            <person name="Delcher A.L."/>
            <person name="Delehaunty K."/>
            <person name="Do C.B."/>
            <person name="Ebling H."/>
            <person name="Edwards K."/>
            <person name="Eickbush T."/>
            <person name="Evans J.D."/>
            <person name="Filipski A."/>
            <person name="Findeiss S."/>
            <person name="Freyhult E."/>
            <person name="Fulton L."/>
            <person name="Fulton R."/>
            <person name="Garcia A.C."/>
            <person name="Gardiner A."/>
            <person name="Garfield D.A."/>
            <person name="Garvin B.E."/>
            <person name="Gibson G."/>
            <person name="Gilbert D."/>
            <person name="Gnerre S."/>
            <person name="Godfrey J."/>
            <person name="Good R."/>
            <person name="Gotea V."/>
            <person name="Gravely B."/>
            <person name="Greenberg A.J."/>
            <person name="Griffiths-Jones S."/>
            <person name="Gross S."/>
            <person name="Guigo R."/>
            <person name="Gustafson E.A."/>
            <person name="Haerty W."/>
            <person name="Hahn M.W."/>
            <person name="Halligan D.L."/>
            <person name="Halpern A.L."/>
            <person name="Halter G.M."/>
            <person name="Han M.V."/>
            <person name="Heger A."/>
            <person name="Hillier L."/>
            <person name="Hinrichs A.S."/>
            <person name="Holmes I."/>
            <person name="Hoskins R.A."/>
            <person name="Hubisz M.J."/>
            <person name="Hultmark D."/>
            <person name="Huntley M.A."/>
            <person name="Jaffe D.B."/>
            <person name="Jagadeeshan S."/>
            <person name="Jeck W.R."/>
            <person name="Johnson J."/>
            <person name="Jones C.D."/>
            <person name="Jordan W.C."/>
            <person name="Karpen G.H."/>
            <person name="Kataoka E."/>
            <person name="Keightley P.D."/>
            <person name="Kheradpour P."/>
            <person name="Kirkness E.F."/>
            <person name="Koerich L.B."/>
            <person name="Kristiansen K."/>
            <person name="Kudrna D."/>
            <person name="Kulathinal R.J."/>
            <person name="Kumar S."/>
            <person name="Kwok R."/>
            <person name="Lander E."/>
            <person name="Langley C.H."/>
            <person name="Lapoint R."/>
            <person name="Lazzaro B.P."/>
            <person name="Lee S.J."/>
            <person name="Levesque L."/>
            <person name="Li R."/>
            <person name="Lin C.F."/>
            <person name="Lin M.F."/>
            <person name="Lindblad-Toh K."/>
            <person name="Llopart A."/>
            <person name="Long M."/>
            <person name="Low L."/>
            <person name="Lozovsky E."/>
            <person name="Lu J."/>
            <person name="Luo M."/>
            <person name="Machado C.A."/>
            <person name="Makalowski W."/>
            <person name="Marzo M."/>
            <person name="Matsuda M."/>
            <person name="Matzkin L."/>
            <person name="McAllister B."/>
            <person name="McBride C.S."/>
            <person name="McKernan B."/>
            <person name="McKernan K."/>
            <person name="Mendez-Lago M."/>
            <person name="Minx P."/>
            <person name="Mollenhauer M.U."/>
            <person name="Montooth K."/>
            <person name="Mount S.M."/>
            <person name="Mu X."/>
            <person name="Myers E."/>
            <person name="Negre B."/>
            <person name="Newfeld S."/>
            <person name="Nielsen R."/>
            <person name="Noor M.A."/>
            <person name="O'Grady P."/>
            <person name="Pachter L."/>
            <person name="Papaceit M."/>
            <person name="Parisi M.J."/>
            <person name="Parisi M."/>
            <person name="Parts L."/>
            <person name="Pedersen J.S."/>
            <person name="Pesole G."/>
            <person name="Phillippy A.M."/>
            <person name="Ponting C.P."/>
            <person name="Pop M."/>
            <person name="Porcelli D."/>
            <person name="Powell J.R."/>
            <person name="Prohaska S."/>
            <person name="Pruitt K."/>
            <person name="Puig M."/>
            <person name="Quesneville H."/>
            <person name="Ram K.R."/>
            <person name="Rand D."/>
            <person name="Rasmussen M.D."/>
            <person name="Reed L.K."/>
            <person name="Reenan R."/>
            <person name="Reily A."/>
            <person name="Remington K.A."/>
            <person name="Rieger T.T."/>
            <person name="Ritchie M.G."/>
            <person name="Robin C."/>
            <person name="Rogers Y.H."/>
            <person name="Rohde C."/>
            <person name="Rozas J."/>
            <person name="Rubenfield M.J."/>
            <person name="Ruiz A."/>
            <person name="Russo S."/>
            <person name="Salzberg S.L."/>
            <person name="Sanchez-Gracia A."/>
            <person name="Saranga D.J."/>
            <person name="Sato H."/>
            <person name="Schaeffer S.W."/>
            <person name="Schatz M.C."/>
            <person name="Schlenke T."/>
            <person name="Schwartz R."/>
            <person name="Segarra C."/>
            <person name="Singh R.S."/>
            <person name="Sirot L."/>
            <person name="Sirota M."/>
            <person name="Sisneros N.B."/>
            <person name="Smith C.D."/>
            <person name="Smith T.F."/>
            <person name="Spieth J."/>
            <person name="Stage D.E."/>
            <person name="Stark A."/>
            <person name="Stephan W."/>
            <person name="Strausberg R.L."/>
            <person name="Strempel S."/>
            <person name="Sturgill D."/>
            <person name="Sutton G."/>
            <person name="Sutton G.G."/>
            <person name="Tao W."/>
            <person name="Teichmann S."/>
            <person name="Tobari Y.N."/>
            <person name="Tomimura Y."/>
            <person name="Tsolas J.M."/>
            <person name="Valente V.L."/>
            <person name="Venter E."/>
            <person name="Venter J.C."/>
            <person name="Vicario S."/>
            <person name="Vieira F.G."/>
            <person name="Vilella A.J."/>
            <person name="Villasante A."/>
            <person name="Walenz B."/>
            <person name="Wang J."/>
            <person name="Wasserman M."/>
            <person name="Watts T."/>
            <person name="Wilson D."/>
            <person name="Wilson R.K."/>
            <person name="Wing R.A."/>
            <person name="Wolfner M.F."/>
            <person name="Wong A."/>
            <person name="Wong G.K."/>
            <person name="Wu C.I."/>
            <person name="Wu G."/>
            <person name="Yamamoto D."/>
            <person name="Yang H.P."/>
            <person name="Yang S.P."/>
            <person name="Yorke J.A."/>
            <person name="Yoshida K."/>
            <person name="Zdobnov E."/>
            <person name="Zhang P."/>
            <person name="Zhang Y."/>
            <person name="Zimin A.V."/>
            <person name="Baldwin J."/>
            <person name="Abdouelleil A."/>
            <person name="Abdulkadir J."/>
            <person name="Abebe A."/>
            <person name="Abera B."/>
            <person name="Abreu J."/>
            <person name="Acer S.C."/>
            <person name="Aftuck L."/>
            <person name="Alexander A."/>
            <person name="An P."/>
            <person name="Anderson E."/>
            <person name="Anderson S."/>
            <person name="Arachi H."/>
            <person name="Azer M."/>
            <person name="Bachantsang P."/>
            <person name="Barry A."/>
            <person name="Bayul T."/>
            <person name="Berlin A."/>
            <person name="Bessette D."/>
            <person name="Bloom T."/>
            <person name="Blye J."/>
            <person name="Boguslavskiy L."/>
            <person name="Bonnet C."/>
            <person name="Boukhgalter B."/>
            <person name="Bourzgui I."/>
            <person name="Brown A."/>
            <person name="Cahill P."/>
            <person name="Channer S."/>
            <person name="Cheshatsang Y."/>
            <person name="Chuda L."/>
            <person name="Citroen M."/>
            <person name="Collymore A."/>
            <person name="Cooke P."/>
            <person name="Costello M."/>
            <person name="D'Aco K."/>
            <person name="Daza R."/>
            <person name="De Haan G."/>
            <person name="DeGray S."/>
            <person name="DeMaso C."/>
            <person name="Dhargay N."/>
            <person name="Dooley K."/>
            <person name="Dooley E."/>
            <person name="Doricent M."/>
            <person name="Dorje P."/>
            <person name="Dorjee K."/>
            <person name="Dupes A."/>
            <person name="Elong R."/>
            <person name="Falk J."/>
            <person name="Farina A."/>
            <person name="Faro S."/>
            <person name="Ferguson D."/>
            <person name="Fisher S."/>
            <person name="Foley C.D."/>
            <person name="Franke A."/>
            <person name="Friedrich D."/>
            <person name="Gadbois L."/>
            <person name="Gearin G."/>
            <person name="Gearin C.R."/>
            <person name="Giannoukos G."/>
            <person name="Goode T."/>
            <person name="Graham J."/>
            <person name="Grandbois E."/>
            <person name="Grewal S."/>
            <person name="Gyaltsen K."/>
            <person name="Hafez N."/>
            <person name="Hagos B."/>
            <person name="Hall J."/>
            <person name="Henson C."/>
            <person name="Hollinger A."/>
            <person name="Honan T."/>
            <person name="Huard M.D."/>
            <person name="Hughes L."/>
            <person name="Hurhula B."/>
            <person name="Husby M.E."/>
            <person name="Kamat A."/>
            <person name="Kanga B."/>
            <person name="Kashin S."/>
            <person name="Khazanovich D."/>
            <person name="Kisner P."/>
            <person name="Lance K."/>
            <person name="Lara M."/>
            <person name="Lee W."/>
            <person name="Lennon N."/>
            <person name="Letendre F."/>
            <person name="LeVine R."/>
            <person name="Lipovsky A."/>
            <person name="Liu X."/>
            <person name="Liu J."/>
            <person name="Liu S."/>
            <person name="Lokyitsang T."/>
            <person name="Lokyitsang Y."/>
            <person name="Lubonja R."/>
            <person name="Lui A."/>
            <person name="MacDonald P."/>
            <person name="Magnisalis V."/>
            <person name="Maru K."/>
            <person name="Matthews C."/>
            <person name="McCusker W."/>
            <person name="McDonough S."/>
            <person name="Mehta T."/>
            <person name="Meldrim J."/>
            <person name="Meneus L."/>
            <person name="Mihai O."/>
            <person name="Mihalev A."/>
            <person name="Mihova T."/>
            <person name="Mittelman R."/>
            <person name="Mlenga V."/>
            <person name="Montmayeur A."/>
            <person name="Mulrain L."/>
            <person name="Navidi A."/>
            <person name="Naylor J."/>
            <person name="Negash T."/>
            <person name="Nguyen T."/>
            <person name="Nguyen N."/>
            <person name="Nicol R."/>
            <person name="Norbu C."/>
            <person name="Norbu N."/>
            <person name="Novod N."/>
            <person name="O'Neill B."/>
            <person name="Osman S."/>
            <person name="Markiewicz E."/>
            <person name="Oyono O.L."/>
            <person name="Patti C."/>
            <person name="Phunkhang P."/>
            <person name="Pierre F."/>
            <person name="Priest M."/>
            <person name="Raghuraman S."/>
            <person name="Rege F."/>
            <person name="Reyes R."/>
            <person name="Rise C."/>
            <person name="Rogov P."/>
            <person name="Ross K."/>
            <person name="Ryan E."/>
            <person name="Settipalli S."/>
            <person name="Shea T."/>
            <person name="Sherpa N."/>
            <person name="Shi L."/>
            <person name="Shih D."/>
            <person name="Sparrow T."/>
            <person name="Spaulding J."/>
            <person name="Stalker J."/>
            <person name="Stange-Thomann N."/>
            <person name="Stavropoulos S."/>
            <person name="Stone C."/>
            <person name="Strader C."/>
            <person name="Tesfaye S."/>
            <person name="Thomson T."/>
            <person name="Thoulutsang Y."/>
            <person name="Thoulutsang D."/>
            <person name="Topham K."/>
            <person name="Topping I."/>
            <person name="Tsamla T."/>
            <person name="Vassiliev H."/>
            <person name="Vo A."/>
            <person name="Wangchuk T."/>
            <person name="Wangdi T."/>
            <person name="Weiand M."/>
            <person name="Wilkinson J."/>
            <person name="Wilson A."/>
            <person name="Yadav S."/>
            <person name="Young G."/>
            <person name="Yu Q."/>
            <person name="Zembek L."/>
            <person name="Zhong D."/>
            <person name="Zimmer A."/>
            <person name="Zwirko Z."/>
            <person name="Jaffe D.B."/>
            <person name="Alvarez P."/>
            <person name="Brockman W."/>
            <person name="Butler J."/>
            <person name="Chin C."/>
            <person name="Gnerre S."/>
            <person name="Grabherr M."/>
            <person name="Kleber M."/>
            <person name="Mauceli E."/>
            <person name="MacCallum I."/>
        </authorList>
    </citation>
    <scope>NUCLEOTIDE SEQUENCE [LARGE SCALE GENOMIC DNA]</scope>
    <source>
        <strain evidence="3">Tucson 15287-2541.00</strain>
    </source>
</reference>
<evidence type="ECO:0000313" key="2">
    <source>
        <dbReference type="EMBL" id="EDW05081.1"/>
    </source>
</evidence>
<feature type="region of interest" description="Disordered" evidence="1">
    <location>
        <begin position="135"/>
        <end position="154"/>
    </location>
</feature>
<sequence>TLEALQKQLEDVQSQFLQRTSSCRQQGQECTYKLVTIVHADNCKLLLHPDDLLELPKNIPAKSANDFKHLCHEFFESTLKSISEQIMNLELFKDDITGAAVCETLRVTLQEELNDKLLAVDAEIMRMCSGAPEKIDVGNKNSELHRPNSHLQLENENKQLKKQLEASEEKRGDLVSQLTQTNILLKDKIDIIADQQTNMNQLKQT</sequence>